<evidence type="ECO:0000313" key="2">
    <source>
        <dbReference type="EMBL" id="PPQ26098.1"/>
    </source>
</evidence>
<dbReference type="Proteomes" id="UP000239724">
    <property type="component" value="Unassembled WGS sequence"/>
</dbReference>
<protein>
    <submittedName>
        <fullName evidence="2">Methyltransferase type 11</fullName>
    </submittedName>
</protein>
<dbReference type="SUPFAM" id="SSF53335">
    <property type="entry name" value="S-adenosyl-L-methionine-dependent methyltransferases"/>
    <property type="match status" value="1"/>
</dbReference>
<gene>
    <name evidence="2" type="ORF">CCS01_31290</name>
</gene>
<keyword evidence="2" id="KW-0808">Transferase</keyword>
<reference evidence="2 3" key="1">
    <citation type="journal article" date="2018" name="Arch. Microbiol.">
        <title>New insights into the metabolic potential of the phototrophic purple bacterium Rhodopila globiformis DSM 161(T) from its draft genome sequence and evidence for a vanadium-dependent nitrogenase.</title>
        <authorList>
            <person name="Imhoff J.F."/>
            <person name="Rahn T."/>
            <person name="Kunzel S."/>
            <person name="Neulinger S.C."/>
        </authorList>
    </citation>
    <scope>NUCLEOTIDE SEQUENCE [LARGE SCALE GENOMIC DNA]</scope>
    <source>
        <strain evidence="2 3">DSM 161</strain>
    </source>
</reference>
<dbReference type="EMBL" id="NHRY01000274">
    <property type="protein sequence ID" value="PPQ26098.1"/>
    <property type="molecule type" value="Genomic_DNA"/>
</dbReference>
<evidence type="ECO:0000313" key="3">
    <source>
        <dbReference type="Proteomes" id="UP000239724"/>
    </source>
</evidence>
<evidence type="ECO:0000259" key="1">
    <source>
        <dbReference type="Pfam" id="PF08241"/>
    </source>
</evidence>
<proteinExistence type="predicted"/>
<feature type="domain" description="Methyltransferase type 11" evidence="1">
    <location>
        <begin position="56"/>
        <end position="130"/>
    </location>
</feature>
<keyword evidence="2" id="KW-0489">Methyltransferase</keyword>
<dbReference type="OrthoDB" id="9800231at2"/>
<keyword evidence="3" id="KW-1185">Reference proteome</keyword>
<name>A0A2S6MUR8_RHOGL</name>
<dbReference type="CDD" id="cd02440">
    <property type="entry name" value="AdoMet_MTases"/>
    <property type="match status" value="1"/>
</dbReference>
<dbReference type="InterPro" id="IPR013216">
    <property type="entry name" value="Methyltransf_11"/>
</dbReference>
<sequence length="236" mass="26319">MTADAQFANEFYGSAQGAVTARLVRERLAMMWPSLHQESVLGLGYSMPYLRLWRDQAIRCIALTPVQMGAARWPAGMPSLSCTAEEDCLPFADLTFDRILLVHGLELAENARRLLREAWRVLKDDGRLLIVVPNRSGVWAYRDSTPFGHGLPYSSGQLNRLLANALFRVERRDACLWMPPSTLRILLRSGPLLERAGRKLIPGFAGVTLTEAVKDVYAAMPVEAVTRRRLVLAEAA</sequence>
<dbReference type="GO" id="GO:0032259">
    <property type="term" value="P:methylation"/>
    <property type="evidence" value="ECO:0007669"/>
    <property type="project" value="UniProtKB-KW"/>
</dbReference>
<dbReference type="GO" id="GO:0008757">
    <property type="term" value="F:S-adenosylmethionine-dependent methyltransferase activity"/>
    <property type="evidence" value="ECO:0007669"/>
    <property type="project" value="InterPro"/>
</dbReference>
<accession>A0A2S6MUR8</accession>
<dbReference type="RefSeq" id="WP_104523142.1">
    <property type="nucleotide sequence ID" value="NZ_NHRY01000274.1"/>
</dbReference>
<comment type="caution">
    <text evidence="2">The sequence shown here is derived from an EMBL/GenBank/DDBJ whole genome shotgun (WGS) entry which is preliminary data.</text>
</comment>
<organism evidence="2 3">
    <name type="scientific">Rhodopila globiformis</name>
    <name type="common">Rhodopseudomonas globiformis</name>
    <dbReference type="NCBI Taxonomy" id="1071"/>
    <lineage>
        <taxon>Bacteria</taxon>
        <taxon>Pseudomonadati</taxon>
        <taxon>Pseudomonadota</taxon>
        <taxon>Alphaproteobacteria</taxon>
        <taxon>Acetobacterales</taxon>
        <taxon>Acetobacteraceae</taxon>
        <taxon>Rhodopila</taxon>
    </lineage>
</organism>
<dbReference type="Gene3D" id="3.40.50.150">
    <property type="entry name" value="Vaccinia Virus protein VP39"/>
    <property type="match status" value="1"/>
</dbReference>
<dbReference type="AlphaFoldDB" id="A0A2S6MUR8"/>
<dbReference type="InterPro" id="IPR029063">
    <property type="entry name" value="SAM-dependent_MTases_sf"/>
</dbReference>
<dbReference type="Pfam" id="PF08241">
    <property type="entry name" value="Methyltransf_11"/>
    <property type="match status" value="1"/>
</dbReference>